<evidence type="ECO:0000256" key="1">
    <source>
        <dbReference type="SAM" id="SignalP"/>
    </source>
</evidence>
<protein>
    <submittedName>
        <fullName evidence="2">Uncharacterized protein</fullName>
    </submittedName>
</protein>
<keyword evidence="1" id="KW-0732">Signal</keyword>
<name>A0A5B0DZX0_9HYPH</name>
<organism evidence="2 3">
    <name type="scientific">Aureimonas fodinaquatilis</name>
    <dbReference type="NCBI Taxonomy" id="2565783"/>
    <lineage>
        <taxon>Bacteria</taxon>
        <taxon>Pseudomonadati</taxon>
        <taxon>Pseudomonadota</taxon>
        <taxon>Alphaproteobacteria</taxon>
        <taxon>Hyphomicrobiales</taxon>
        <taxon>Aurantimonadaceae</taxon>
        <taxon>Aureimonas</taxon>
    </lineage>
</organism>
<comment type="caution">
    <text evidence="2">The sequence shown here is derived from an EMBL/GenBank/DDBJ whole genome shotgun (WGS) entry which is preliminary data.</text>
</comment>
<evidence type="ECO:0000313" key="2">
    <source>
        <dbReference type="EMBL" id="KAA0970769.1"/>
    </source>
</evidence>
<dbReference type="AlphaFoldDB" id="A0A5B0DZX0"/>
<gene>
    <name evidence="2" type="ORF">FPY71_09840</name>
</gene>
<accession>A0A5B0DZX0</accession>
<feature type="signal peptide" evidence="1">
    <location>
        <begin position="1"/>
        <end position="23"/>
    </location>
</feature>
<proteinExistence type="predicted"/>
<dbReference type="RefSeq" id="WP_149300050.1">
    <property type="nucleotide sequence ID" value="NZ_VTWH01000002.1"/>
</dbReference>
<dbReference type="OrthoDB" id="7889051at2"/>
<dbReference type="Proteomes" id="UP000324738">
    <property type="component" value="Unassembled WGS sequence"/>
</dbReference>
<keyword evidence="3" id="KW-1185">Reference proteome</keyword>
<dbReference type="EMBL" id="VTWH01000002">
    <property type="protein sequence ID" value="KAA0970769.1"/>
    <property type="molecule type" value="Genomic_DNA"/>
</dbReference>
<feature type="chain" id="PRO_5022988897" evidence="1">
    <location>
        <begin position="24"/>
        <end position="169"/>
    </location>
</feature>
<reference evidence="2 3" key="1">
    <citation type="submission" date="2019-08" db="EMBL/GenBank/DDBJ databases">
        <title>Aureimonas fodiniaquatilis sp. nov., isolated from a coal mine wastewater.</title>
        <authorList>
            <person name="Kim W."/>
        </authorList>
    </citation>
    <scope>NUCLEOTIDE SEQUENCE [LARGE SCALE GENOMIC DNA]</scope>
    <source>
        <strain evidence="2 3">CAU 1482</strain>
    </source>
</reference>
<sequence>MAYKCTIALVTFAALAGTAYAQANNSYLQRFEGQFRGGGTVQRDVDPSPRRVTCTLDGQLQGANALAIQGTCRAAVIFTRRIGADIRFDPASNSFSGIYTGSTTGPAQLSNGRLQNNQLVFDLTYAKAVYGDRNATMKINNAGDGKLSMIVTDQINGQTTQTSAISLQK</sequence>
<evidence type="ECO:0000313" key="3">
    <source>
        <dbReference type="Proteomes" id="UP000324738"/>
    </source>
</evidence>